<evidence type="ECO:0000256" key="1">
    <source>
        <dbReference type="SAM" id="MobiDB-lite"/>
    </source>
</evidence>
<name>F4RN97_MELLP</name>
<dbReference type="RefSeq" id="XP_007410600.1">
    <property type="nucleotide sequence ID" value="XM_007410538.1"/>
</dbReference>
<evidence type="ECO:0008006" key="4">
    <source>
        <dbReference type="Google" id="ProtNLM"/>
    </source>
</evidence>
<dbReference type="Proteomes" id="UP000001072">
    <property type="component" value="Unassembled WGS sequence"/>
</dbReference>
<dbReference type="EMBL" id="GL883110">
    <property type="protein sequence ID" value="EGG05949.1"/>
    <property type="molecule type" value="Genomic_DNA"/>
</dbReference>
<feature type="region of interest" description="Disordered" evidence="1">
    <location>
        <begin position="75"/>
        <end position="110"/>
    </location>
</feature>
<accession>F4RN97</accession>
<gene>
    <name evidence="2" type="ORF">MELLADRAFT_106975</name>
</gene>
<dbReference type="AlphaFoldDB" id="F4RN97"/>
<dbReference type="InParanoid" id="F4RN97"/>
<proteinExistence type="predicted"/>
<evidence type="ECO:0000313" key="2">
    <source>
        <dbReference type="EMBL" id="EGG05949.1"/>
    </source>
</evidence>
<evidence type="ECO:0000313" key="3">
    <source>
        <dbReference type="Proteomes" id="UP000001072"/>
    </source>
</evidence>
<dbReference type="KEGG" id="mlr:MELLADRAFT_106975"/>
<sequence>MCCPFFDPGQVALGTAAETQNSVARSAYGLFWVPAAGAKHNKPALLEGTEFARFQCYDLLANSPKWSKYLNKQFDKKKADKSTPGNPSTSEPPMGAKAAKAAKSQPPTQPPEVIELTRALIKSSKAMSKNTKRTCQAIELISQDSFLRGGLEDFDPATQDLFEQKHAKVMRDMEASLADE</sequence>
<dbReference type="VEuPathDB" id="FungiDB:MELLADRAFT_106975"/>
<reference evidence="3" key="1">
    <citation type="journal article" date="2011" name="Proc. Natl. Acad. Sci. U.S.A.">
        <title>Obligate biotrophy features unraveled by the genomic analysis of rust fungi.</title>
        <authorList>
            <person name="Duplessis S."/>
            <person name="Cuomo C.A."/>
            <person name="Lin Y.-C."/>
            <person name="Aerts A."/>
            <person name="Tisserant E."/>
            <person name="Veneault-Fourrey C."/>
            <person name="Joly D.L."/>
            <person name="Hacquard S."/>
            <person name="Amselem J."/>
            <person name="Cantarel B.L."/>
            <person name="Chiu R."/>
            <person name="Coutinho P.M."/>
            <person name="Feau N."/>
            <person name="Field M."/>
            <person name="Frey P."/>
            <person name="Gelhaye E."/>
            <person name="Goldberg J."/>
            <person name="Grabherr M.G."/>
            <person name="Kodira C.D."/>
            <person name="Kohler A."/>
            <person name="Kuees U."/>
            <person name="Lindquist E.A."/>
            <person name="Lucas S.M."/>
            <person name="Mago R."/>
            <person name="Mauceli E."/>
            <person name="Morin E."/>
            <person name="Murat C."/>
            <person name="Pangilinan J.L."/>
            <person name="Park R."/>
            <person name="Pearson M."/>
            <person name="Quesneville H."/>
            <person name="Rouhier N."/>
            <person name="Sakthikumar S."/>
            <person name="Salamov A.A."/>
            <person name="Schmutz J."/>
            <person name="Selles B."/>
            <person name="Shapiro H."/>
            <person name="Tanguay P."/>
            <person name="Tuskan G.A."/>
            <person name="Henrissat B."/>
            <person name="Van de Peer Y."/>
            <person name="Rouze P."/>
            <person name="Ellis J.G."/>
            <person name="Dodds P.N."/>
            <person name="Schein J.E."/>
            <person name="Zhong S."/>
            <person name="Hamelin R.C."/>
            <person name="Grigoriev I.V."/>
            <person name="Szabo L.J."/>
            <person name="Martin F."/>
        </authorList>
    </citation>
    <scope>NUCLEOTIDE SEQUENCE [LARGE SCALE GENOMIC DNA]</scope>
    <source>
        <strain evidence="3">98AG31 / pathotype 3-4-7</strain>
    </source>
</reference>
<dbReference type="GeneID" id="18923051"/>
<dbReference type="HOGENOM" id="CLU_1496547_0_0_1"/>
<organism evidence="3">
    <name type="scientific">Melampsora larici-populina (strain 98AG31 / pathotype 3-4-7)</name>
    <name type="common">Poplar leaf rust fungus</name>
    <dbReference type="NCBI Taxonomy" id="747676"/>
    <lineage>
        <taxon>Eukaryota</taxon>
        <taxon>Fungi</taxon>
        <taxon>Dikarya</taxon>
        <taxon>Basidiomycota</taxon>
        <taxon>Pucciniomycotina</taxon>
        <taxon>Pucciniomycetes</taxon>
        <taxon>Pucciniales</taxon>
        <taxon>Melampsoraceae</taxon>
        <taxon>Melampsora</taxon>
    </lineage>
</organism>
<keyword evidence="3" id="KW-1185">Reference proteome</keyword>
<protein>
    <recommendedName>
        <fullName evidence="4">No apical meristem-associated C-terminal domain-containing protein</fullName>
    </recommendedName>
</protein>